<proteinExistence type="predicted"/>
<sequence>MQVTSLEGMRLCVDVRRFEPPLCNNMPLTSCESSMNLTEILVNSLGRAHECHSGMRFQCDECRSFCWTVLEPATLGVVYGAARYRQGGSVLGSPGEIVSDAFPYLW</sequence>
<evidence type="ECO:0000313" key="1">
    <source>
        <dbReference type="EMBL" id="CAD1820643.1"/>
    </source>
</evidence>
<accession>A0A6V7NPX3</accession>
<name>A0A6V7NPX3_ANACO</name>
<dbReference type="EMBL" id="LR862141">
    <property type="protein sequence ID" value="CAD1820643.1"/>
    <property type="molecule type" value="Genomic_DNA"/>
</dbReference>
<dbReference type="AlphaFoldDB" id="A0A6V7NPX3"/>
<gene>
    <name evidence="1" type="ORF">CB5_LOCUS3854</name>
</gene>
<reference evidence="1" key="1">
    <citation type="submission" date="2020-07" db="EMBL/GenBank/DDBJ databases">
        <authorList>
            <person name="Lin J."/>
        </authorList>
    </citation>
    <scope>NUCLEOTIDE SEQUENCE</scope>
</reference>
<protein>
    <submittedName>
        <fullName evidence="1">Uncharacterized protein</fullName>
    </submittedName>
</protein>
<organism evidence="1">
    <name type="scientific">Ananas comosus var. bracteatus</name>
    <name type="common">red pineapple</name>
    <dbReference type="NCBI Taxonomy" id="296719"/>
    <lineage>
        <taxon>Eukaryota</taxon>
        <taxon>Viridiplantae</taxon>
        <taxon>Streptophyta</taxon>
        <taxon>Embryophyta</taxon>
        <taxon>Tracheophyta</taxon>
        <taxon>Spermatophyta</taxon>
        <taxon>Magnoliopsida</taxon>
        <taxon>Liliopsida</taxon>
        <taxon>Poales</taxon>
        <taxon>Bromeliaceae</taxon>
        <taxon>Bromelioideae</taxon>
        <taxon>Ananas</taxon>
    </lineage>
</organism>